<name>A0ABS2DPK4_9BURK</name>
<reference evidence="2 3" key="1">
    <citation type="journal article" date="2021" name="Sci. Rep.">
        <title>The distribution of antibiotic resistance genes in chicken gut microbiota commensals.</title>
        <authorList>
            <person name="Juricova H."/>
            <person name="Matiasovicova J."/>
            <person name="Kubasova T."/>
            <person name="Cejkova D."/>
            <person name="Rychlik I."/>
        </authorList>
    </citation>
    <scope>NUCLEOTIDE SEQUENCE [LARGE SCALE GENOMIC DNA]</scope>
    <source>
        <strain evidence="2 3">An829</strain>
    </source>
</reference>
<dbReference type="InterPro" id="IPR055199">
    <property type="entry name" value="Hda_lid"/>
</dbReference>
<dbReference type="InterPro" id="IPR027417">
    <property type="entry name" value="P-loop_NTPase"/>
</dbReference>
<dbReference type="Gene3D" id="1.10.8.60">
    <property type="match status" value="1"/>
</dbReference>
<dbReference type="EMBL" id="JACJJC010000002">
    <property type="protein sequence ID" value="MBM6703267.1"/>
    <property type="molecule type" value="Genomic_DNA"/>
</dbReference>
<protein>
    <submittedName>
        <fullName evidence="2">DnaA regulatory inactivator Hda</fullName>
    </submittedName>
</protein>
<dbReference type="SUPFAM" id="SSF52540">
    <property type="entry name" value="P-loop containing nucleoside triphosphate hydrolases"/>
    <property type="match status" value="1"/>
</dbReference>
<accession>A0ABS2DPK4</accession>
<dbReference type="Gene3D" id="3.40.50.300">
    <property type="entry name" value="P-loop containing nucleotide triphosphate hydrolases"/>
    <property type="match status" value="1"/>
</dbReference>
<gene>
    <name evidence="2" type="ORF">H6A60_01935</name>
</gene>
<dbReference type="PANTHER" id="PTHR30050:SF5">
    <property type="entry name" value="DNAA REGULATORY INACTIVATOR HDA"/>
    <property type="match status" value="1"/>
</dbReference>
<evidence type="ECO:0000313" key="2">
    <source>
        <dbReference type="EMBL" id="MBM6703267.1"/>
    </source>
</evidence>
<organism evidence="2 3">
    <name type="scientific">Sutterella massiliensis</name>
    <dbReference type="NCBI Taxonomy" id="1816689"/>
    <lineage>
        <taxon>Bacteria</taxon>
        <taxon>Pseudomonadati</taxon>
        <taxon>Pseudomonadota</taxon>
        <taxon>Betaproteobacteria</taxon>
        <taxon>Burkholderiales</taxon>
        <taxon>Sutterellaceae</taxon>
        <taxon>Sutterella</taxon>
    </lineage>
</organism>
<comment type="caution">
    <text evidence="2">The sequence shown here is derived from an EMBL/GenBank/DDBJ whole genome shotgun (WGS) entry which is preliminary data.</text>
</comment>
<dbReference type="Proteomes" id="UP000715095">
    <property type="component" value="Unassembled WGS sequence"/>
</dbReference>
<keyword evidence="3" id="KW-1185">Reference proteome</keyword>
<evidence type="ECO:0000259" key="1">
    <source>
        <dbReference type="Pfam" id="PF22688"/>
    </source>
</evidence>
<dbReference type="PANTHER" id="PTHR30050">
    <property type="entry name" value="CHROMOSOMAL REPLICATION INITIATOR PROTEIN DNAA"/>
    <property type="match status" value="1"/>
</dbReference>
<evidence type="ECO:0000313" key="3">
    <source>
        <dbReference type="Proteomes" id="UP000715095"/>
    </source>
</evidence>
<dbReference type="Pfam" id="PF22688">
    <property type="entry name" value="Hda_lid"/>
    <property type="match status" value="1"/>
</dbReference>
<sequence length="253" mass="27695">MQTPDQYLLDLPELQERDRPTFENFVPGRNAPALAAICEMAAGRGPRLLYLYGVVGVGLSHLLSAFSEGRSETERVPAYESSRNRYAVDDVELLDATGAEALRRLLDAVLGSAEGRIVCAGHVSPNRLPLPENVRSRIAAGLCYRIEPLGEADCFRELGRLAALRGIVLTEDIAAWMSMRLPRDMRTLTRVLDIANQLSLHAKSRVDLAAVKEAARIAIESGFLEERRPGASPAALEARLSAYIKGTNTLNEE</sequence>
<feature type="domain" description="Hda lid" evidence="1">
    <location>
        <begin position="156"/>
        <end position="212"/>
    </location>
</feature>
<proteinExistence type="predicted"/>
<dbReference type="RefSeq" id="WP_205101730.1">
    <property type="nucleotide sequence ID" value="NZ_JACJJC010000002.1"/>
</dbReference>